<dbReference type="AlphaFoldDB" id="A0A9W6QWD3"/>
<dbReference type="Gene3D" id="3.30.530.20">
    <property type="match status" value="1"/>
</dbReference>
<organism evidence="1 2">
    <name type="scientific">Amycolatopsis taiwanensis</name>
    <dbReference type="NCBI Taxonomy" id="342230"/>
    <lineage>
        <taxon>Bacteria</taxon>
        <taxon>Bacillati</taxon>
        <taxon>Actinomycetota</taxon>
        <taxon>Actinomycetes</taxon>
        <taxon>Pseudonocardiales</taxon>
        <taxon>Pseudonocardiaceae</taxon>
        <taxon>Amycolatopsis</taxon>
    </lineage>
</organism>
<dbReference type="InterPro" id="IPR023393">
    <property type="entry name" value="START-like_dom_sf"/>
</dbReference>
<dbReference type="Pfam" id="PF10604">
    <property type="entry name" value="Polyketide_cyc2"/>
    <property type="match status" value="1"/>
</dbReference>
<evidence type="ECO:0000313" key="2">
    <source>
        <dbReference type="Proteomes" id="UP001165136"/>
    </source>
</evidence>
<gene>
    <name evidence="1" type="ORF">Atai01_04750</name>
</gene>
<evidence type="ECO:0000313" key="1">
    <source>
        <dbReference type="EMBL" id="GLY63856.1"/>
    </source>
</evidence>
<protein>
    <submittedName>
        <fullName evidence="1">Polyketide cyclase</fullName>
    </submittedName>
</protein>
<proteinExistence type="predicted"/>
<dbReference type="EMBL" id="BSTI01000001">
    <property type="protein sequence ID" value="GLY63856.1"/>
    <property type="molecule type" value="Genomic_DNA"/>
</dbReference>
<dbReference type="InterPro" id="IPR019587">
    <property type="entry name" value="Polyketide_cyclase/dehydratase"/>
</dbReference>
<dbReference type="Proteomes" id="UP001165136">
    <property type="component" value="Unassembled WGS sequence"/>
</dbReference>
<comment type="caution">
    <text evidence="1">The sequence shown here is derived from an EMBL/GenBank/DDBJ whole genome shotgun (WGS) entry which is preliminary data.</text>
</comment>
<dbReference type="SUPFAM" id="SSF55961">
    <property type="entry name" value="Bet v1-like"/>
    <property type="match status" value="1"/>
</dbReference>
<reference evidence="1" key="1">
    <citation type="submission" date="2023-03" db="EMBL/GenBank/DDBJ databases">
        <title>Amycolatopsis taiwanensis NBRC 103393.</title>
        <authorList>
            <person name="Ichikawa N."/>
            <person name="Sato H."/>
            <person name="Tonouchi N."/>
        </authorList>
    </citation>
    <scope>NUCLEOTIDE SEQUENCE</scope>
    <source>
        <strain evidence="1">NBRC 103393</strain>
    </source>
</reference>
<keyword evidence="2" id="KW-1185">Reference proteome</keyword>
<name>A0A9W6QWD3_9PSEU</name>
<sequence length="144" mass="16307">MFSFEVNRTSTADAETLFRLETDAERWPTWCRPLVLQAGWADRTDPPGDVGSIRRVGLWPVLMFEKTIEYEPNRRHVYTFAHNAPVNDYRAEVIFTPNHTGGTDLCWRGSFTERLPGTGPAARALLRTAVVFLAARLVRAAEKS</sequence>
<accession>A0A9W6QWD3</accession>
<dbReference type="CDD" id="cd07821">
    <property type="entry name" value="PYR_PYL_RCAR_like"/>
    <property type="match status" value="1"/>
</dbReference>